<dbReference type="InterPro" id="IPR002104">
    <property type="entry name" value="Integrase_catalytic"/>
</dbReference>
<evidence type="ECO:0000256" key="2">
    <source>
        <dbReference type="SAM" id="Coils"/>
    </source>
</evidence>
<dbReference type="GO" id="GO:0003677">
    <property type="term" value="F:DNA binding"/>
    <property type="evidence" value="ECO:0007669"/>
    <property type="project" value="InterPro"/>
</dbReference>
<dbReference type="EMBL" id="LR589165">
    <property type="protein sequence ID" value="VTP03584.1"/>
    <property type="molecule type" value="Genomic_DNA"/>
</dbReference>
<evidence type="ECO:0000259" key="4">
    <source>
        <dbReference type="PROSITE" id="PS51898"/>
    </source>
</evidence>
<feature type="coiled-coil region" evidence="2">
    <location>
        <begin position="752"/>
        <end position="798"/>
    </location>
</feature>
<name>A0A653F1C3_9MYCO</name>
<feature type="domain" description="Tyr recombinase" evidence="4">
    <location>
        <begin position="461"/>
        <end position="685"/>
    </location>
</feature>
<evidence type="ECO:0000256" key="1">
    <source>
        <dbReference type="ARBA" id="ARBA00023172"/>
    </source>
</evidence>
<dbReference type="InterPro" id="IPR013762">
    <property type="entry name" value="Integrase-like_cat_sf"/>
</dbReference>
<keyword evidence="1" id="KW-0233">DNA recombination</keyword>
<accession>A0A653F1C3</accession>
<protein>
    <submittedName>
        <fullName evidence="5">Phage integrase family protein</fullName>
    </submittedName>
</protein>
<sequence>MTTVETIPAPGTAAGADIEPIESASTQADWRARYPARAVETHWQATCGDRGEVDRVVGAAATELPTQRVREARRRGVPLLLDWLADQPGETWQQRWMASGADAAGQDWAQEPGRWLRRRGNYSENRLELMTSSLLVVVGADVVRPSLAWLLTGGKKRKLVRNMIYGRDRAGFERLRHLCEKDPAIGPYPLGDILFRSAVIVAAKGGTLADITVGDVLEILDAECAVRGRADSGSATFRMLREAGVLGADTPTLQQIRSLGQRSPAQLVDRYPIACRPIRDLLVAYLAERQPAIDYTTLVSLAYHLVRCFWFDVEQHHLGIDSLRLPREVAGAWKRRLRTKTTTMIRDGERVEVESERLGYLDTLATVRAFYLDLAEWGLEDPVQWGVWVAPCPISQEDLVRKKFVRRRKARMDSRTRERLPVLPVLVEAVDRWRRESRQLLEAGQQTSPGKEFIAVGKTLTRIDRPTAAADNVWVRNPDTGKPWLLNRDEEHAFWAWAVIEVFRHTGVRVEELLELSHHSLIQYRLPSTGEVVPLLQIAPSKTDTERLLVVSPELADVLSTVIRRVRGPDGAIPLVCAHDSHERVWLPPAPLLFQRRTRAEHRSLGSSFVADLLAEALAHTGLTDPATGASLHFAPHDFRRMFITDAVLNGLPPHIAQVIAGHRDIGVTMGYKAVYPDEAITAHLAFIARRRALRPTEEYRQPTEEEWQQFLGHFERRKVSIGTCGRAFGTPCIHEHACVRCALLWPDPDQRARLVEIRDNLKARIAEAQHEGWFGEVEGLQVSLAGAQDKLVQIERRCRTTTSIAATDLGIPTRPMDP</sequence>
<evidence type="ECO:0000256" key="3">
    <source>
        <dbReference type="SAM" id="MobiDB-lite"/>
    </source>
</evidence>
<organism evidence="5">
    <name type="scientific">Mycobacterium riyadhense</name>
    <dbReference type="NCBI Taxonomy" id="486698"/>
    <lineage>
        <taxon>Bacteria</taxon>
        <taxon>Bacillati</taxon>
        <taxon>Actinomycetota</taxon>
        <taxon>Actinomycetes</taxon>
        <taxon>Mycobacteriales</taxon>
        <taxon>Mycobacteriaceae</taxon>
        <taxon>Mycobacterium</taxon>
    </lineage>
</organism>
<evidence type="ECO:0000313" key="5">
    <source>
        <dbReference type="EMBL" id="VTP03584.1"/>
    </source>
</evidence>
<dbReference type="SUPFAM" id="SSF56349">
    <property type="entry name" value="DNA breaking-rejoining enzymes"/>
    <property type="match status" value="1"/>
</dbReference>
<dbReference type="GO" id="GO:0015074">
    <property type="term" value="P:DNA integration"/>
    <property type="evidence" value="ECO:0007669"/>
    <property type="project" value="InterPro"/>
</dbReference>
<keyword evidence="2" id="KW-0175">Coiled coil</keyword>
<gene>
    <name evidence="5" type="ORF">BIN_B_05151</name>
</gene>
<dbReference type="PROSITE" id="PS51898">
    <property type="entry name" value="TYR_RECOMBINASE"/>
    <property type="match status" value="1"/>
</dbReference>
<dbReference type="AlphaFoldDB" id="A0A653F1C3"/>
<dbReference type="InterPro" id="IPR011010">
    <property type="entry name" value="DNA_brk_join_enz"/>
</dbReference>
<dbReference type="CDD" id="cd00397">
    <property type="entry name" value="DNA_BRE_C"/>
    <property type="match status" value="1"/>
</dbReference>
<dbReference type="Gene3D" id="1.10.443.10">
    <property type="entry name" value="Intergrase catalytic core"/>
    <property type="match status" value="1"/>
</dbReference>
<dbReference type="GO" id="GO:0006310">
    <property type="term" value="P:DNA recombination"/>
    <property type="evidence" value="ECO:0007669"/>
    <property type="project" value="UniProtKB-KW"/>
</dbReference>
<dbReference type="RefSeq" id="WP_204800839.1">
    <property type="nucleotide sequence ID" value="NZ_CAJMWI010000001.1"/>
</dbReference>
<dbReference type="Pfam" id="PF00589">
    <property type="entry name" value="Phage_integrase"/>
    <property type="match status" value="1"/>
</dbReference>
<reference evidence="5" key="1">
    <citation type="submission" date="2019-05" db="EMBL/GenBank/DDBJ databases">
        <authorList>
            <person name="Naeem R."/>
            <person name="Antony C."/>
            <person name="Guan Q."/>
        </authorList>
    </citation>
    <scope>NUCLEOTIDE SEQUENCE</scope>
    <source>
        <strain evidence="5">2</strain>
    </source>
</reference>
<feature type="region of interest" description="Disordered" evidence="3">
    <location>
        <begin position="1"/>
        <end position="22"/>
    </location>
</feature>
<proteinExistence type="predicted"/>